<accession>A0A9W8HN51</accession>
<evidence type="ECO:0000259" key="8">
    <source>
        <dbReference type="Pfam" id="PF20877"/>
    </source>
</evidence>
<dbReference type="EMBL" id="JANBUM010000044">
    <property type="protein sequence ID" value="KAJ2786791.1"/>
    <property type="molecule type" value="Genomic_DNA"/>
</dbReference>
<feature type="domain" description="Anoctamin alpha-beta plait" evidence="8">
    <location>
        <begin position="52"/>
        <end position="146"/>
    </location>
</feature>
<keyword evidence="10" id="KW-1185">Reference proteome</keyword>
<dbReference type="OrthoDB" id="296386at2759"/>
<comment type="caution">
    <text evidence="9">The sequence shown here is derived from an EMBL/GenBank/DDBJ whole genome shotgun (WGS) entry which is preliminary data.</text>
</comment>
<dbReference type="InterPro" id="IPR007632">
    <property type="entry name" value="Anoctamin"/>
</dbReference>
<dbReference type="PANTHER" id="PTHR12308:SF73">
    <property type="entry name" value="ANOCTAMIN"/>
    <property type="match status" value="1"/>
</dbReference>
<feature type="transmembrane region" description="Helical" evidence="6">
    <location>
        <begin position="364"/>
        <end position="387"/>
    </location>
</feature>
<feature type="compositionally biased region" description="Basic and acidic residues" evidence="5">
    <location>
        <begin position="1"/>
        <end position="12"/>
    </location>
</feature>
<comment type="subcellular location">
    <subcellularLocation>
        <location evidence="1">Membrane</location>
        <topology evidence="1">Multi-pass membrane protein</topology>
    </subcellularLocation>
</comment>
<dbReference type="InterPro" id="IPR049452">
    <property type="entry name" value="Anoctamin_TM"/>
</dbReference>
<dbReference type="AlphaFoldDB" id="A0A9W8HN51"/>
<name>A0A9W8HN51_9FUNG</name>
<feature type="transmembrane region" description="Helical" evidence="6">
    <location>
        <begin position="290"/>
        <end position="310"/>
    </location>
</feature>
<evidence type="ECO:0000256" key="4">
    <source>
        <dbReference type="ARBA" id="ARBA00023136"/>
    </source>
</evidence>
<evidence type="ECO:0000256" key="5">
    <source>
        <dbReference type="SAM" id="MobiDB-lite"/>
    </source>
</evidence>
<keyword evidence="2 6" id="KW-0812">Transmembrane</keyword>
<dbReference type="Pfam" id="PF20877">
    <property type="entry name" value="Anoctamin_N"/>
    <property type="match status" value="1"/>
</dbReference>
<feature type="domain" description="Anoctamin transmembrane" evidence="7">
    <location>
        <begin position="251"/>
        <end position="690"/>
    </location>
</feature>
<feature type="transmembrane region" description="Helical" evidence="6">
    <location>
        <begin position="654"/>
        <end position="680"/>
    </location>
</feature>
<dbReference type="InterPro" id="IPR049456">
    <property type="entry name" value="Anoctamin_N_fung"/>
</dbReference>
<dbReference type="GO" id="GO:0032541">
    <property type="term" value="C:cortical endoplasmic reticulum"/>
    <property type="evidence" value="ECO:0007669"/>
    <property type="project" value="TreeGrafter"/>
</dbReference>
<feature type="transmembrane region" description="Helical" evidence="6">
    <location>
        <begin position="615"/>
        <end position="634"/>
    </location>
</feature>
<evidence type="ECO:0000313" key="10">
    <source>
        <dbReference type="Proteomes" id="UP001140172"/>
    </source>
</evidence>
<keyword evidence="4 6" id="KW-0472">Membrane</keyword>
<keyword evidence="3 6" id="KW-1133">Transmembrane helix</keyword>
<evidence type="ECO:0000256" key="3">
    <source>
        <dbReference type="ARBA" id="ARBA00022989"/>
    </source>
</evidence>
<dbReference type="Proteomes" id="UP001140172">
    <property type="component" value="Unassembled WGS sequence"/>
</dbReference>
<dbReference type="Pfam" id="PF04547">
    <property type="entry name" value="Anoctamin"/>
    <property type="match status" value="1"/>
</dbReference>
<proteinExistence type="predicted"/>
<protein>
    <submittedName>
        <fullName evidence="9">Uncharacterized protein</fullName>
    </submittedName>
</protein>
<feature type="transmembrane region" description="Helical" evidence="6">
    <location>
        <begin position="399"/>
        <end position="418"/>
    </location>
</feature>
<evidence type="ECO:0000256" key="1">
    <source>
        <dbReference type="ARBA" id="ARBA00004141"/>
    </source>
</evidence>
<evidence type="ECO:0000256" key="6">
    <source>
        <dbReference type="SAM" id="Phobius"/>
    </source>
</evidence>
<organism evidence="9 10">
    <name type="scientific">Coemansia interrupta</name>
    <dbReference type="NCBI Taxonomy" id="1126814"/>
    <lineage>
        <taxon>Eukaryota</taxon>
        <taxon>Fungi</taxon>
        <taxon>Fungi incertae sedis</taxon>
        <taxon>Zoopagomycota</taxon>
        <taxon>Kickxellomycotina</taxon>
        <taxon>Kickxellomycetes</taxon>
        <taxon>Kickxellales</taxon>
        <taxon>Kickxellaceae</taxon>
        <taxon>Coemansia</taxon>
    </lineage>
</organism>
<evidence type="ECO:0000313" key="9">
    <source>
        <dbReference type="EMBL" id="KAJ2786791.1"/>
    </source>
</evidence>
<evidence type="ECO:0000259" key="7">
    <source>
        <dbReference type="Pfam" id="PF04547"/>
    </source>
</evidence>
<dbReference type="GO" id="GO:0016020">
    <property type="term" value="C:membrane"/>
    <property type="evidence" value="ECO:0007669"/>
    <property type="project" value="UniProtKB-SubCell"/>
</dbReference>
<gene>
    <name evidence="9" type="ORF">GGI15_001246</name>
</gene>
<dbReference type="PANTHER" id="PTHR12308">
    <property type="entry name" value="ANOCTAMIN"/>
    <property type="match status" value="1"/>
</dbReference>
<feature type="transmembrane region" description="Helical" evidence="6">
    <location>
        <begin position="259"/>
        <end position="284"/>
    </location>
</feature>
<dbReference type="GO" id="GO:0005254">
    <property type="term" value="F:chloride channel activity"/>
    <property type="evidence" value="ECO:0007669"/>
    <property type="project" value="TreeGrafter"/>
</dbReference>
<sequence length="763" mass="82377">MSQSEHSADRAEAGAADAETALDKQLMFQQYWEAERRQEQGQGQGQGQQAYADFVVSLRFDTGGDRARAAATAAAALQDTVTRLVQAGLVAEVRQAVRARRRHGLGHGAAYAGDGAHVLVFVSCPRARLVGEWRRSRLHDWLGGMLALRRVSAAGSGGGGGGGGGGGSSDPYEVDADARDDPARLLEADGGTADGISVAERQRLVHGIIAAAGVGGAGVEVVALHDGAFNSAWVRHWARKWLVDGRDLRRIREHFGEEIALYFAFVQSYFVWLALPAAVGVAAHVTGRSFAWPLAAALVVWTVAFTETWARREADIATYWGVHGVERAGDTRRAAFRPARYEADAVTGESVPVFPAPRRWARRALGVAVVAALAGVLAALVAAIFALQTFAGELYAGPLAPAVSLVPVVLFSACLPLYTSACTRVALALTEYENYEYEGEFATQLTAKLFVFRFLEDQLYLFLTAWVLVPHRDAFEHWARRAAAAVAGPKTAAAVLKPSDTPAAGLVQGLLAGFIVTSQLVNLATETLLPLALRWWAARARRETRLPGYSTFEDYAEMASQFGRVAFFSVAWPLAPLAAFANNWLELRADAAKIAGATQRPIPRRVASIGPWLRALRLMCWLASITNALLVYQFSPATGLLLPPVEDPAAMRRYGRTALTMALVVLLFAEHAFLALRWLLVRAMASSWPSAYDRIVARDHARSRRRWLERAPLAVRDLAYEPDSAAADDADDANADAGAAGVADWRAELTHGLHVIDGVFKTG</sequence>
<evidence type="ECO:0000256" key="2">
    <source>
        <dbReference type="ARBA" id="ARBA00022692"/>
    </source>
</evidence>
<feature type="region of interest" description="Disordered" evidence="5">
    <location>
        <begin position="1"/>
        <end position="20"/>
    </location>
</feature>
<reference evidence="9" key="1">
    <citation type="submission" date="2022-07" db="EMBL/GenBank/DDBJ databases">
        <title>Phylogenomic reconstructions and comparative analyses of Kickxellomycotina fungi.</title>
        <authorList>
            <person name="Reynolds N.K."/>
            <person name="Stajich J.E."/>
            <person name="Barry K."/>
            <person name="Grigoriev I.V."/>
            <person name="Crous P."/>
            <person name="Smith M.E."/>
        </authorList>
    </citation>
    <scope>NUCLEOTIDE SEQUENCE</scope>
    <source>
        <strain evidence="9">BCRC 34489</strain>
    </source>
</reference>